<dbReference type="InterPro" id="IPR016169">
    <property type="entry name" value="FAD-bd_PCMH_sub2"/>
</dbReference>
<evidence type="ECO:0000256" key="5">
    <source>
        <dbReference type="ARBA" id="ARBA00022946"/>
    </source>
</evidence>
<evidence type="ECO:0000313" key="10">
    <source>
        <dbReference type="Proteomes" id="UP000030960"/>
    </source>
</evidence>
<dbReference type="PANTHER" id="PTHR11748:SF111">
    <property type="entry name" value="D-LACTATE DEHYDROGENASE, MITOCHONDRIAL-RELATED"/>
    <property type="match status" value="1"/>
</dbReference>
<protein>
    <recommendedName>
        <fullName evidence="7">D-lactate dehydrogenase (cytochrome)</fullName>
        <ecNumber evidence="7">1.1.2.4</ecNumber>
    </recommendedName>
</protein>
<dbReference type="SUPFAM" id="SSF55103">
    <property type="entry name" value="FAD-linked oxidases, C-terminal domain"/>
    <property type="match status" value="1"/>
</dbReference>
<dbReference type="PATRIC" id="fig|1515334.3.peg.3820"/>
<feature type="domain" description="FAD-binding PCMH-type" evidence="8">
    <location>
        <begin position="41"/>
        <end position="218"/>
    </location>
</feature>
<evidence type="ECO:0000313" key="9">
    <source>
        <dbReference type="EMBL" id="KHQ51632.1"/>
    </source>
</evidence>
<dbReference type="SUPFAM" id="SSF56176">
    <property type="entry name" value="FAD-binding/transporter-associated domain-like"/>
    <property type="match status" value="1"/>
</dbReference>
<organism evidence="9 10">
    <name type="scientific">Mameliella alba</name>
    <dbReference type="NCBI Taxonomy" id="561184"/>
    <lineage>
        <taxon>Bacteria</taxon>
        <taxon>Pseudomonadati</taxon>
        <taxon>Pseudomonadota</taxon>
        <taxon>Alphaproteobacteria</taxon>
        <taxon>Rhodobacterales</taxon>
        <taxon>Roseobacteraceae</taxon>
        <taxon>Mameliella</taxon>
    </lineage>
</organism>
<comment type="caution">
    <text evidence="9">The sequence shown here is derived from an EMBL/GenBank/DDBJ whole genome shotgun (WGS) entry which is preliminary data.</text>
</comment>
<dbReference type="FunFam" id="1.10.45.10:FF:000001">
    <property type="entry name" value="D-lactate dehydrogenase mitochondrial"/>
    <property type="match status" value="1"/>
</dbReference>
<evidence type="ECO:0000256" key="2">
    <source>
        <dbReference type="ARBA" id="ARBA00008000"/>
    </source>
</evidence>
<dbReference type="Pfam" id="PF02913">
    <property type="entry name" value="FAD-oxidase_C"/>
    <property type="match status" value="1"/>
</dbReference>
<evidence type="ECO:0000256" key="7">
    <source>
        <dbReference type="ARBA" id="ARBA00038897"/>
    </source>
</evidence>
<keyword evidence="5" id="KW-0809">Transit peptide</keyword>
<comment type="cofactor">
    <cofactor evidence="1">
        <name>FAD</name>
        <dbReference type="ChEBI" id="CHEBI:57692"/>
    </cofactor>
</comment>
<dbReference type="RefSeq" id="WP_043144446.1">
    <property type="nucleotide sequence ID" value="NZ_JSUQ01000016.1"/>
</dbReference>
<dbReference type="AlphaFoldDB" id="A0A0B3RU62"/>
<dbReference type="InterPro" id="IPR016164">
    <property type="entry name" value="FAD-linked_Oxase-like_C"/>
</dbReference>
<keyword evidence="10" id="KW-1185">Reference proteome</keyword>
<dbReference type="Gene3D" id="1.10.45.10">
    <property type="entry name" value="Vanillyl-alcohol Oxidase, Chain A, domain 4"/>
    <property type="match status" value="1"/>
</dbReference>
<dbReference type="GO" id="GO:1903457">
    <property type="term" value="P:lactate catabolic process"/>
    <property type="evidence" value="ECO:0007669"/>
    <property type="project" value="TreeGrafter"/>
</dbReference>
<dbReference type="GO" id="GO:0008720">
    <property type="term" value="F:D-lactate dehydrogenase (NAD+) activity"/>
    <property type="evidence" value="ECO:0007669"/>
    <property type="project" value="TreeGrafter"/>
</dbReference>
<dbReference type="InterPro" id="IPR036318">
    <property type="entry name" value="FAD-bd_PCMH-like_sf"/>
</dbReference>
<proteinExistence type="inferred from homology"/>
<evidence type="ECO:0000256" key="3">
    <source>
        <dbReference type="ARBA" id="ARBA00022630"/>
    </source>
</evidence>
<dbReference type="Gene3D" id="3.30.70.2740">
    <property type="match status" value="1"/>
</dbReference>
<reference evidence="9 10" key="1">
    <citation type="submission" date="2014-10" db="EMBL/GenBank/DDBJ databases">
        <title>Genome sequence of Ponticoccus sp. strain UMTAT08 isolated from clonal culture of toxic dinoflagellate Alexandrium tamiyavanichii.</title>
        <authorList>
            <person name="Gan H.Y."/>
            <person name="Muhd D.-D."/>
            <person name="Mohd Noor M.E."/>
            <person name="Yeong Y.S."/>
            <person name="Usup G."/>
        </authorList>
    </citation>
    <scope>NUCLEOTIDE SEQUENCE [LARGE SCALE GENOMIC DNA]</scope>
    <source>
        <strain evidence="9 10">UMTAT08</strain>
    </source>
</reference>
<dbReference type="InterPro" id="IPR016171">
    <property type="entry name" value="Vanillyl_alc_oxidase_C-sub2"/>
</dbReference>
<dbReference type="InterPro" id="IPR006094">
    <property type="entry name" value="Oxid_FAD_bind_N"/>
</dbReference>
<dbReference type="PROSITE" id="PS51387">
    <property type="entry name" value="FAD_PCMH"/>
    <property type="match status" value="1"/>
</dbReference>
<accession>A0A0B3RU62</accession>
<dbReference type="GO" id="GO:0004458">
    <property type="term" value="F:D-lactate dehydrogenase (cytochrome) activity"/>
    <property type="evidence" value="ECO:0007669"/>
    <property type="project" value="UniProtKB-EC"/>
</dbReference>
<gene>
    <name evidence="9" type="ORF">OA50_03794</name>
</gene>
<keyword evidence="6" id="KW-0560">Oxidoreductase</keyword>
<dbReference type="GO" id="GO:0071949">
    <property type="term" value="F:FAD binding"/>
    <property type="evidence" value="ECO:0007669"/>
    <property type="project" value="InterPro"/>
</dbReference>
<keyword evidence="3" id="KW-0285">Flavoprotein</keyword>
<evidence type="ECO:0000256" key="6">
    <source>
        <dbReference type="ARBA" id="ARBA00023002"/>
    </source>
</evidence>
<dbReference type="PANTHER" id="PTHR11748">
    <property type="entry name" value="D-LACTATE DEHYDROGENASE"/>
    <property type="match status" value="1"/>
</dbReference>
<dbReference type="Gene3D" id="3.30.465.10">
    <property type="match status" value="1"/>
</dbReference>
<dbReference type="EC" id="1.1.2.4" evidence="7"/>
<dbReference type="OrthoDB" id="9811557at2"/>
<name>A0A0B3RU62_9RHOB</name>
<dbReference type="Pfam" id="PF01565">
    <property type="entry name" value="FAD_binding_4"/>
    <property type="match status" value="1"/>
</dbReference>
<evidence type="ECO:0000259" key="8">
    <source>
        <dbReference type="PROSITE" id="PS51387"/>
    </source>
</evidence>
<dbReference type="InterPro" id="IPR004113">
    <property type="entry name" value="FAD-bd_oxidored_4_C"/>
</dbReference>
<dbReference type="EMBL" id="JSUQ01000016">
    <property type="protein sequence ID" value="KHQ51632.1"/>
    <property type="molecule type" value="Genomic_DNA"/>
</dbReference>
<keyword evidence="4" id="KW-0274">FAD</keyword>
<evidence type="ECO:0000256" key="4">
    <source>
        <dbReference type="ARBA" id="ARBA00022827"/>
    </source>
</evidence>
<sequence>MTQPARPLDTVLSALAPVFGDRLSTTQAVRDQHTALESWLPPDAPDAVVMVRSTEEVAEVLKLCNAHGVPVVPFGAGSSMEGQVNAPQGGISLDLSGMDKVLSVNAEDMDCTVQCGVIRQRLNEDLRASGLFFPVDLGAHATLGGMAATRASGTTTVRYGSMRELVLGLTVVLPDGRIVRTGGRARKSAAGYDLTHLFVGAEGTLGVITELTLRLAGIPEATSTLMCSFDNIGAATAAVVTALQFGLCLNRIELADAVQMAAINAHGGSTLPEAPTLWIELAGSAATVDHDADVLRDLVQDAGATGMEQAKNAEAAAALWRIRHSALYASRALRPGIKGLSTDVCVPVSALPACIEGITEVVRSTSIQAPLIGHVGDGNFHMVLLFDPEDPNETAEARHINSKLIELALSLGGTSTGEHGVGLGKKGYMAAEHGTALDLMRDLKRCIDPANIMNPGKIFDL</sequence>
<comment type="similarity">
    <text evidence="2">Belongs to the FAD-binding oxidoreductase/transferase type 4 family.</text>
</comment>
<dbReference type="FunFam" id="3.30.465.10:FF:000016">
    <property type="entry name" value="probable D-lactate dehydrogenase, mitochondrial"/>
    <property type="match status" value="1"/>
</dbReference>
<evidence type="ECO:0000256" key="1">
    <source>
        <dbReference type="ARBA" id="ARBA00001974"/>
    </source>
</evidence>
<dbReference type="InterPro" id="IPR016166">
    <property type="entry name" value="FAD-bd_PCMH"/>
</dbReference>
<dbReference type="Proteomes" id="UP000030960">
    <property type="component" value="Unassembled WGS sequence"/>
</dbReference>
<dbReference type="FunFam" id="3.30.70.2740:FF:000001">
    <property type="entry name" value="D-lactate dehydrogenase mitochondrial"/>
    <property type="match status" value="1"/>
</dbReference>